<accession>A0A8H3R4B9</accession>
<name>A0A8H3R4B9_9GLOM</name>
<dbReference type="EMBL" id="BLAL01000324">
    <property type="protein sequence ID" value="GET03581.1"/>
    <property type="molecule type" value="Genomic_DNA"/>
</dbReference>
<evidence type="ECO:0000313" key="2">
    <source>
        <dbReference type="EMBL" id="GET03581.1"/>
    </source>
</evidence>
<comment type="caution">
    <text evidence="2">The sequence shown here is derived from an EMBL/GenBank/DDBJ whole genome shotgun (WGS) entry which is preliminary data.</text>
</comment>
<keyword evidence="1" id="KW-1133">Transmembrane helix</keyword>
<dbReference type="Proteomes" id="UP000615446">
    <property type="component" value="Unassembled WGS sequence"/>
</dbReference>
<dbReference type="AlphaFoldDB" id="A0A8H3R4B9"/>
<evidence type="ECO:0000313" key="3">
    <source>
        <dbReference type="Proteomes" id="UP000615446"/>
    </source>
</evidence>
<organism evidence="2 3">
    <name type="scientific">Rhizophagus clarus</name>
    <dbReference type="NCBI Taxonomy" id="94130"/>
    <lineage>
        <taxon>Eukaryota</taxon>
        <taxon>Fungi</taxon>
        <taxon>Fungi incertae sedis</taxon>
        <taxon>Mucoromycota</taxon>
        <taxon>Glomeromycotina</taxon>
        <taxon>Glomeromycetes</taxon>
        <taxon>Glomerales</taxon>
        <taxon>Glomeraceae</taxon>
        <taxon>Rhizophagus</taxon>
    </lineage>
</organism>
<evidence type="ECO:0000256" key="1">
    <source>
        <dbReference type="SAM" id="Phobius"/>
    </source>
</evidence>
<proteinExistence type="predicted"/>
<gene>
    <name evidence="2" type="ORF">RCL2_002991500</name>
</gene>
<feature type="transmembrane region" description="Helical" evidence="1">
    <location>
        <begin position="175"/>
        <end position="195"/>
    </location>
</feature>
<keyword evidence="1" id="KW-0812">Transmembrane</keyword>
<reference evidence="2" key="1">
    <citation type="submission" date="2019-10" db="EMBL/GenBank/DDBJ databases">
        <title>Conservation and host-specific expression of non-tandemly repeated heterogenous ribosome RNA gene in arbuscular mycorrhizal fungi.</title>
        <authorList>
            <person name="Maeda T."/>
            <person name="Kobayashi Y."/>
            <person name="Nakagawa T."/>
            <person name="Ezawa T."/>
            <person name="Yamaguchi K."/>
            <person name="Bino T."/>
            <person name="Nishimoto Y."/>
            <person name="Shigenobu S."/>
            <person name="Kawaguchi M."/>
        </authorList>
    </citation>
    <scope>NUCLEOTIDE SEQUENCE</scope>
    <source>
        <strain evidence="2">HR1</strain>
    </source>
</reference>
<protein>
    <submittedName>
        <fullName evidence="2">Uncharacterized protein</fullName>
    </submittedName>
</protein>
<sequence>MTAFSQLLRFFLDSSELVLYHADPLIDPLHGADCQVFIGMNQFTKIAFFCRNLAPNFEAHEPKKYLIFRKPFRKINRTAGSSAARFHFDDMWNFSERLTLRISKCGFLIRQFLQLERPWSLDNTKLDPFAERVPASLVQDETVALTSSTSGHLDMGIGEDNQLERLITQNLAFRWTWSVDSAAILWILGCFIFWLNGENKNSLDL</sequence>
<keyword evidence="1" id="KW-0472">Membrane</keyword>